<evidence type="ECO:0000256" key="6">
    <source>
        <dbReference type="SAM" id="SignalP"/>
    </source>
</evidence>
<dbReference type="Gene3D" id="2.60.40.1180">
    <property type="entry name" value="Golgi alpha-mannosidase II"/>
    <property type="match status" value="1"/>
</dbReference>
<name>A0ABS4PWN8_9PSEU</name>
<dbReference type="Pfam" id="PF16499">
    <property type="entry name" value="Melibiase_2"/>
    <property type="match status" value="1"/>
</dbReference>
<evidence type="ECO:0000256" key="1">
    <source>
        <dbReference type="ARBA" id="ARBA00009743"/>
    </source>
</evidence>
<dbReference type="Proteomes" id="UP000741013">
    <property type="component" value="Unassembled WGS sequence"/>
</dbReference>
<dbReference type="CDD" id="cd14792">
    <property type="entry name" value="GH27"/>
    <property type="match status" value="1"/>
</dbReference>
<organism evidence="8 9">
    <name type="scientific">Amycolatopsis magusensis</name>
    <dbReference type="NCBI Taxonomy" id="882444"/>
    <lineage>
        <taxon>Bacteria</taxon>
        <taxon>Bacillati</taxon>
        <taxon>Actinomycetota</taxon>
        <taxon>Actinomycetes</taxon>
        <taxon>Pseudonocardiales</taxon>
        <taxon>Pseudonocardiaceae</taxon>
        <taxon>Amycolatopsis</taxon>
    </lineage>
</organism>
<dbReference type="GO" id="GO:0004557">
    <property type="term" value="F:alpha-galactosidase activity"/>
    <property type="evidence" value="ECO:0007669"/>
    <property type="project" value="UniProtKB-EC"/>
</dbReference>
<proteinExistence type="inferred from homology"/>
<comment type="similarity">
    <text evidence="1 5">Belongs to the glycosyl hydrolase 27 family.</text>
</comment>
<dbReference type="Gene3D" id="3.20.20.70">
    <property type="entry name" value="Aldolase class I"/>
    <property type="match status" value="1"/>
</dbReference>
<keyword evidence="2 6" id="KW-0732">Signal</keyword>
<keyword evidence="5" id="KW-1015">Disulfide bond</keyword>
<reference evidence="8 9" key="1">
    <citation type="submission" date="2021-03" db="EMBL/GenBank/DDBJ databases">
        <title>Sequencing the genomes of 1000 actinobacteria strains.</title>
        <authorList>
            <person name="Klenk H.-P."/>
        </authorList>
    </citation>
    <scope>NUCLEOTIDE SEQUENCE [LARGE SCALE GENOMIC DNA]</scope>
    <source>
        <strain evidence="8 9">DSM 45510</strain>
    </source>
</reference>
<evidence type="ECO:0000259" key="7">
    <source>
        <dbReference type="Pfam" id="PF17801"/>
    </source>
</evidence>
<dbReference type="PRINTS" id="PR00740">
    <property type="entry name" value="GLHYDRLASE27"/>
</dbReference>
<dbReference type="InterPro" id="IPR017853">
    <property type="entry name" value="GH"/>
</dbReference>
<dbReference type="EMBL" id="JAGGMS010000001">
    <property type="protein sequence ID" value="MBP2182996.1"/>
    <property type="molecule type" value="Genomic_DNA"/>
</dbReference>
<dbReference type="SUPFAM" id="SSF51445">
    <property type="entry name" value="(Trans)glycosidases"/>
    <property type="match status" value="1"/>
</dbReference>
<evidence type="ECO:0000256" key="4">
    <source>
        <dbReference type="ARBA" id="ARBA00023295"/>
    </source>
</evidence>
<dbReference type="InterPro" id="IPR002241">
    <property type="entry name" value="Glyco_hydro_27"/>
</dbReference>
<feature type="signal peptide" evidence="6">
    <location>
        <begin position="1"/>
        <end position="23"/>
    </location>
</feature>
<keyword evidence="3 5" id="KW-0378">Hydrolase</keyword>
<feature type="chain" id="PRO_5046543800" description="Alpha-galactosidase" evidence="6">
    <location>
        <begin position="24"/>
        <end position="412"/>
    </location>
</feature>
<dbReference type="PANTHER" id="PTHR11452">
    <property type="entry name" value="ALPHA-GALACTOSIDASE/ALPHA-N-ACETYLGALACTOSAMINIDASE"/>
    <property type="match status" value="1"/>
</dbReference>
<evidence type="ECO:0000256" key="5">
    <source>
        <dbReference type="RuleBase" id="RU361168"/>
    </source>
</evidence>
<keyword evidence="9" id="KW-1185">Reference proteome</keyword>
<evidence type="ECO:0000313" key="8">
    <source>
        <dbReference type="EMBL" id="MBP2182996.1"/>
    </source>
</evidence>
<sequence>MIPVKRALLTTLALLATASTTGAAARAAEPAPTPALGWNSWNTFGCDINEQLIRDTADAMVSSGMAAAGYEYVVIDDCWFDPERAEDGSLRAHPERFPSGMKALADYIHGKGLKFGIYQVPTELTCAQRGGAYPGATGSLGHEAHDAQTFADWGVDYLKYDWCSPEGTLDEQIAGFTLMRDALRATGRDILYSINANSYHPDKNGAKYDWGDIADQWRTTEDIKPVWRTGNPNTYPMGVTDIIDVTEPLRDWAGPGHWNDPDMLEVGVYDVEGFPGLTDTEAAAHFSMWAMLAAPMIAGNDLRSIPDGVHGILTNRAVLAVNQDAKGVAADRVRDDGDLEVWSRPLAGGDVAVALFNRSAQAAKISTTAEEVGADDGRLRMTDLWTGRKSFSRGEISADVPSHGVVLLRVRS</sequence>
<evidence type="ECO:0000256" key="2">
    <source>
        <dbReference type="ARBA" id="ARBA00022729"/>
    </source>
</evidence>
<protein>
    <recommendedName>
        <fullName evidence="5">Alpha-galactosidase</fullName>
        <ecNumber evidence="5">3.2.1.22</ecNumber>
    </recommendedName>
    <alternativeName>
        <fullName evidence="5">Melibiase</fullName>
    </alternativeName>
</protein>
<dbReference type="PANTHER" id="PTHR11452:SF75">
    <property type="entry name" value="ALPHA-GALACTOSIDASE MEL1"/>
    <property type="match status" value="1"/>
</dbReference>
<comment type="caution">
    <text evidence="8">The sequence shown here is derived from an EMBL/GenBank/DDBJ whole genome shotgun (WGS) entry which is preliminary data.</text>
</comment>
<dbReference type="SUPFAM" id="SSF51011">
    <property type="entry name" value="Glycosyl hydrolase domain"/>
    <property type="match status" value="1"/>
</dbReference>
<dbReference type="RefSeq" id="WP_209666215.1">
    <property type="nucleotide sequence ID" value="NZ_JAGGMS010000001.1"/>
</dbReference>
<evidence type="ECO:0000256" key="3">
    <source>
        <dbReference type="ARBA" id="ARBA00022801"/>
    </source>
</evidence>
<dbReference type="InterPro" id="IPR013780">
    <property type="entry name" value="Glyco_hydro_b"/>
</dbReference>
<dbReference type="InterPro" id="IPR013785">
    <property type="entry name" value="Aldolase_TIM"/>
</dbReference>
<gene>
    <name evidence="8" type="ORF">JOM49_004522</name>
</gene>
<keyword evidence="4 5" id="KW-0326">Glycosidase</keyword>
<feature type="domain" description="Alpha galactosidase C-terminal" evidence="7">
    <location>
        <begin position="336"/>
        <end position="410"/>
    </location>
</feature>
<accession>A0ABS4PWN8</accession>
<dbReference type="InterPro" id="IPR041233">
    <property type="entry name" value="Melibiase_C"/>
</dbReference>
<evidence type="ECO:0000313" key="9">
    <source>
        <dbReference type="Proteomes" id="UP000741013"/>
    </source>
</evidence>
<dbReference type="EC" id="3.2.1.22" evidence="5"/>
<comment type="catalytic activity">
    <reaction evidence="5">
        <text>Hydrolysis of terminal, non-reducing alpha-D-galactose residues in alpha-D-galactosides, including galactose oligosaccharides, galactomannans and galactolipids.</text>
        <dbReference type="EC" id="3.2.1.22"/>
    </reaction>
</comment>
<dbReference type="Pfam" id="PF17801">
    <property type="entry name" value="Melibiase_C"/>
    <property type="match status" value="1"/>
</dbReference>